<dbReference type="PANTHER" id="PTHR11011:SF102">
    <property type="entry name" value="FATTY ACYL-COA REDUCTASE"/>
    <property type="match status" value="1"/>
</dbReference>
<keyword evidence="4" id="KW-0521">NADP</keyword>
<feature type="domain" description="Fatty acyl-CoA reductase C-terminal" evidence="5">
    <location>
        <begin position="388"/>
        <end position="485"/>
    </location>
</feature>
<dbReference type="InterPro" id="IPR036291">
    <property type="entry name" value="NAD(P)-bd_dom_sf"/>
</dbReference>
<gene>
    <name evidence="7" type="ORF">LSAT_V11C600309780</name>
</gene>
<dbReference type="Pfam" id="PF07993">
    <property type="entry name" value="NAD_binding_4"/>
    <property type="match status" value="1"/>
</dbReference>
<dbReference type="PANTHER" id="PTHR11011">
    <property type="entry name" value="MALE STERILITY PROTEIN 2-RELATED"/>
    <property type="match status" value="1"/>
</dbReference>
<organism evidence="7 8">
    <name type="scientific">Lactuca sativa</name>
    <name type="common">Garden lettuce</name>
    <dbReference type="NCBI Taxonomy" id="4236"/>
    <lineage>
        <taxon>Eukaryota</taxon>
        <taxon>Viridiplantae</taxon>
        <taxon>Streptophyta</taxon>
        <taxon>Embryophyta</taxon>
        <taxon>Tracheophyta</taxon>
        <taxon>Spermatophyta</taxon>
        <taxon>Magnoliopsida</taxon>
        <taxon>eudicotyledons</taxon>
        <taxon>Gunneridae</taxon>
        <taxon>Pentapetalae</taxon>
        <taxon>asterids</taxon>
        <taxon>campanulids</taxon>
        <taxon>Asterales</taxon>
        <taxon>Asteraceae</taxon>
        <taxon>Cichorioideae</taxon>
        <taxon>Cichorieae</taxon>
        <taxon>Lactucinae</taxon>
        <taxon>Lactuca</taxon>
    </lineage>
</organism>
<proteinExistence type="inferred from homology"/>
<comment type="catalytic activity">
    <reaction evidence="4">
        <text>a long-chain fatty acyl-CoA + 2 NADPH + 2 H(+) = a long-chain primary fatty alcohol + 2 NADP(+) + CoA</text>
        <dbReference type="Rhea" id="RHEA:52716"/>
        <dbReference type="ChEBI" id="CHEBI:15378"/>
        <dbReference type="ChEBI" id="CHEBI:57287"/>
        <dbReference type="ChEBI" id="CHEBI:57783"/>
        <dbReference type="ChEBI" id="CHEBI:58349"/>
        <dbReference type="ChEBI" id="CHEBI:77396"/>
        <dbReference type="ChEBI" id="CHEBI:83139"/>
        <dbReference type="EC" id="1.2.1.84"/>
    </reaction>
</comment>
<keyword evidence="8" id="KW-1185">Reference proteome</keyword>
<dbReference type="Proteomes" id="UP000235145">
    <property type="component" value="Unassembled WGS sequence"/>
</dbReference>
<dbReference type="EMBL" id="NBSK02000006">
    <property type="protein sequence ID" value="KAJ0199492.1"/>
    <property type="molecule type" value="Genomic_DNA"/>
</dbReference>
<evidence type="ECO:0000256" key="3">
    <source>
        <dbReference type="ARBA" id="ARBA00023098"/>
    </source>
</evidence>
<dbReference type="GO" id="GO:0080019">
    <property type="term" value="F:alcohol-forming very long-chain fatty acyl-CoA reductase activity"/>
    <property type="evidence" value="ECO:0000318"/>
    <property type="project" value="GO_Central"/>
</dbReference>
<dbReference type="GO" id="GO:0102965">
    <property type="term" value="F:alcohol-forming long-chain fatty acyl-CoA reductase activity"/>
    <property type="evidence" value="ECO:0007669"/>
    <property type="project" value="UniProtKB-EC"/>
</dbReference>
<accession>A0A9R1V3L0</accession>
<sequence>MELDSILDVLDKKIILVTGATGFLAKIFVEKILRVQPNVKKLYLLVRATDSMSALRRFQTEAVEKDLFKVLKEKYHTNLQNFLSEKVILVPGDITCENLGVKDSCLKEDMWGDVEVVVNTAASTNFFERYDVALALNTFGAKFVLDFAKKCINIKLLLHVSTAYVSGEKPGIILETTSYLGEMIDIKHEKRIIEDRLKELEYHNANEQVVKMAMKDFGRQRANHYGWPNTYVFTKALGEMVLQHCKGDIPLVIFRPTIITSTYKEPFPGWIEGIRTIDNFIVGYGKDRLRFVPSDPECVFDVLPADMVVNAMIAAIVANVDQTSSVTIYHVGSSVSNPMTSTMIQKYIYMYFTQHPWTNKNGKPVIVSKLRTLKSMASFQRYITLRFMLPLQVLKVVNVILCQAFAGTCKNIERKINFVLWLVKLYQPYLFSKSLYDDINTEKLRNMVRENKQDDVFFNFDPKIIDWEDYFLHTHIPGVVRYEFK</sequence>
<evidence type="ECO:0000313" key="7">
    <source>
        <dbReference type="EMBL" id="KAJ0199492.1"/>
    </source>
</evidence>
<evidence type="ECO:0000313" key="8">
    <source>
        <dbReference type="Proteomes" id="UP000235145"/>
    </source>
</evidence>
<evidence type="ECO:0000259" key="6">
    <source>
        <dbReference type="Pfam" id="PF07993"/>
    </source>
</evidence>
<comment type="function">
    <text evidence="4">Catalyzes the reduction of fatty acyl-CoA to fatty alcohols.</text>
</comment>
<dbReference type="Pfam" id="PF03015">
    <property type="entry name" value="Sterile"/>
    <property type="match status" value="1"/>
</dbReference>
<dbReference type="CDD" id="cd09071">
    <property type="entry name" value="FAR_C"/>
    <property type="match status" value="1"/>
</dbReference>
<dbReference type="AlphaFoldDB" id="A0A9R1V3L0"/>
<dbReference type="GO" id="GO:0035336">
    <property type="term" value="P:long-chain fatty-acyl-CoA metabolic process"/>
    <property type="evidence" value="ECO:0000318"/>
    <property type="project" value="GO_Central"/>
</dbReference>
<dbReference type="EC" id="1.2.1.84" evidence="4"/>
<evidence type="ECO:0000256" key="2">
    <source>
        <dbReference type="ARBA" id="ARBA00022516"/>
    </source>
</evidence>
<dbReference type="SUPFAM" id="SSF51735">
    <property type="entry name" value="NAD(P)-binding Rossmann-fold domains"/>
    <property type="match status" value="1"/>
</dbReference>
<reference evidence="7 8" key="1">
    <citation type="journal article" date="2017" name="Nat. Commun.">
        <title>Genome assembly with in vitro proximity ligation data and whole-genome triplication in lettuce.</title>
        <authorList>
            <person name="Reyes-Chin-Wo S."/>
            <person name="Wang Z."/>
            <person name="Yang X."/>
            <person name="Kozik A."/>
            <person name="Arikit S."/>
            <person name="Song C."/>
            <person name="Xia L."/>
            <person name="Froenicke L."/>
            <person name="Lavelle D.O."/>
            <person name="Truco M.J."/>
            <person name="Xia R."/>
            <person name="Zhu S."/>
            <person name="Xu C."/>
            <person name="Xu H."/>
            <person name="Xu X."/>
            <person name="Cox K."/>
            <person name="Korf I."/>
            <person name="Meyers B.C."/>
            <person name="Michelmore R.W."/>
        </authorList>
    </citation>
    <scope>NUCLEOTIDE SEQUENCE [LARGE SCALE GENOMIC DNA]</scope>
    <source>
        <strain evidence="8">cv. Salinas</strain>
        <tissue evidence="7">Seedlings</tissue>
    </source>
</reference>
<comment type="caution">
    <text evidence="7">The sequence shown here is derived from an EMBL/GenBank/DDBJ whole genome shotgun (WGS) entry which is preliminary data.</text>
</comment>
<protein>
    <recommendedName>
        <fullName evidence="4">Fatty acyl-CoA reductase</fullName>
        <ecNumber evidence="4">1.2.1.84</ecNumber>
    </recommendedName>
</protein>
<dbReference type="GO" id="GO:0010345">
    <property type="term" value="P:suberin biosynthetic process"/>
    <property type="evidence" value="ECO:0000318"/>
    <property type="project" value="GO_Central"/>
</dbReference>
<keyword evidence="2 4" id="KW-0444">Lipid biosynthesis</keyword>
<dbReference type="CDD" id="cd05236">
    <property type="entry name" value="FAR-N_SDR_e"/>
    <property type="match status" value="1"/>
</dbReference>
<keyword evidence="3 4" id="KW-0443">Lipid metabolism</keyword>
<keyword evidence="4" id="KW-0560">Oxidoreductase</keyword>
<name>A0A9R1V3L0_LACSA</name>
<dbReference type="InterPro" id="IPR026055">
    <property type="entry name" value="FAR"/>
</dbReference>
<comment type="similarity">
    <text evidence="1 4">Belongs to the fatty acyl-CoA reductase family.</text>
</comment>
<dbReference type="Gene3D" id="3.40.50.720">
    <property type="entry name" value="NAD(P)-binding Rossmann-like Domain"/>
    <property type="match status" value="1"/>
</dbReference>
<dbReference type="InterPro" id="IPR033640">
    <property type="entry name" value="FAR_C"/>
</dbReference>
<evidence type="ECO:0000256" key="4">
    <source>
        <dbReference type="RuleBase" id="RU363097"/>
    </source>
</evidence>
<dbReference type="OrthoDB" id="429813at2759"/>
<dbReference type="Gramene" id="rna-gnl|WGS:NBSK|LSAT_6X27280_mrna">
    <property type="protein sequence ID" value="cds-PLY64564.1"/>
    <property type="gene ID" value="gene-LSAT_6X27280"/>
</dbReference>
<evidence type="ECO:0000259" key="5">
    <source>
        <dbReference type="Pfam" id="PF03015"/>
    </source>
</evidence>
<dbReference type="InterPro" id="IPR013120">
    <property type="entry name" value="FAR_NAD-bd"/>
</dbReference>
<evidence type="ECO:0000256" key="1">
    <source>
        <dbReference type="ARBA" id="ARBA00005928"/>
    </source>
</evidence>
<feature type="domain" description="Thioester reductase (TE)" evidence="6">
    <location>
        <begin position="17"/>
        <end position="312"/>
    </location>
</feature>